<comment type="caution">
    <text evidence="1">The sequence shown here is derived from an EMBL/GenBank/DDBJ whole genome shotgun (WGS) entry which is preliminary data.</text>
</comment>
<proteinExistence type="predicted"/>
<reference evidence="1" key="1">
    <citation type="journal article" date="2021" name="New Phytol.">
        <title>Evolutionary innovations through gain and loss of genes in the ectomycorrhizal Boletales.</title>
        <authorList>
            <person name="Wu G."/>
            <person name="Miyauchi S."/>
            <person name="Morin E."/>
            <person name="Kuo A."/>
            <person name="Drula E."/>
            <person name="Varga T."/>
            <person name="Kohler A."/>
            <person name="Feng B."/>
            <person name="Cao Y."/>
            <person name="Lipzen A."/>
            <person name="Daum C."/>
            <person name="Hundley H."/>
            <person name="Pangilinan J."/>
            <person name="Johnson J."/>
            <person name="Barry K."/>
            <person name="LaButti K."/>
            <person name="Ng V."/>
            <person name="Ahrendt S."/>
            <person name="Min B."/>
            <person name="Choi I.G."/>
            <person name="Park H."/>
            <person name="Plett J.M."/>
            <person name="Magnuson J."/>
            <person name="Spatafora J.W."/>
            <person name="Nagy L.G."/>
            <person name="Henrissat B."/>
            <person name="Grigoriev I.V."/>
            <person name="Yang Z.L."/>
            <person name="Xu J."/>
            <person name="Martin F.M."/>
        </authorList>
    </citation>
    <scope>NUCLEOTIDE SEQUENCE</scope>
    <source>
        <strain evidence="1">KUC20120723A-06</strain>
    </source>
</reference>
<name>A0ACB8BZ04_9AGAM</name>
<gene>
    <name evidence="1" type="ORF">BV22DRAFT_1001852</name>
</gene>
<organism evidence="1 2">
    <name type="scientific">Leucogyrophana mollusca</name>
    <dbReference type="NCBI Taxonomy" id="85980"/>
    <lineage>
        <taxon>Eukaryota</taxon>
        <taxon>Fungi</taxon>
        <taxon>Dikarya</taxon>
        <taxon>Basidiomycota</taxon>
        <taxon>Agaricomycotina</taxon>
        <taxon>Agaricomycetes</taxon>
        <taxon>Agaricomycetidae</taxon>
        <taxon>Boletales</taxon>
        <taxon>Boletales incertae sedis</taxon>
        <taxon>Leucogyrophana</taxon>
    </lineage>
</organism>
<dbReference type="EMBL" id="MU266337">
    <property type="protein sequence ID" value="KAH7929903.1"/>
    <property type="molecule type" value="Genomic_DNA"/>
</dbReference>
<sequence length="88" mass="9118">MSDTGRQSMTDKVGSALKPDSQKTTTEQAGDTLKGWSDSAASTVQPQGEKSTTQKAGDAVSGNSNENQESLVDKAKNAVGMGGNQQQK</sequence>
<accession>A0ACB8BZ04</accession>
<evidence type="ECO:0000313" key="1">
    <source>
        <dbReference type="EMBL" id="KAH7929903.1"/>
    </source>
</evidence>
<dbReference type="Proteomes" id="UP000790709">
    <property type="component" value="Unassembled WGS sequence"/>
</dbReference>
<evidence type="ECO:0000313" key="2">
    <source>
        <dbReference type="Proteomes" id="UP000790709"/>
    </source>
</evidence>
<protein>
    <submittedName>
        <fullName evidence="1">Uncharacterized protein</fullName>
    </submittedName>
</protein>
<keyword evidence="2" id="KW-1185">Reference proteome</keyword>